<comment type="caution">
    <text evidence="3">The sequence shown here is derived from an EMBL/GenBank/DDBJ whole genome shotgun (WGS) entry which is preliminary data.</text>
</comment>
<evidence type="ECO:0000313" key="4">
    <source>
        <dbReference type="EMBL" id="KAK6641001.1"/>
    </source>
</evidence>
<protein>
    <recommendedName>
        <fullName evidence="2">Protein kinase domain-containing protein</fullName>
    </recommendedName>
</protein>
<proteinExistence type="inferred from homology"/>
<evidence type="ECO:0000259" key="2">
    <source>
        <dbReference type="PROSITE" id="PS50011"/>
    </source>
</evidence>
<dbReference type="InterPro" id="IPR045307">
    <property type="entry name" value="ADCK1_dom"/>
</dbReference>
<reference evidence="3 5" key="1">
    <citation type="submission" date="2023-09" db="EMBL/GenBank/DDBJ databases">
        <title>Genomes of two closely related lineages of the louse Polyplax serrata with different host specificities.</title>
        <authorList>
            <person name="Martinu J."/>
            <person name="Tarabai H."/>
            <person name="Stefka J."/>
            <person name="Hypsa V."/>
        </authorList>
    </citation>
    <scope>NUCLEOTIDE SEQUENCE [LARGE SCALE GENOMIC DNA]</scope>
    <source>
        <strain evidence="3">98ZLc_SE</strain>
    </source>
</reference>
<dbReference type="PANTHER" id="PTHR43173">
    <property type="entry name" value="ABC1 FAMILY PROTEIN"/>
    <property type="match status" value="1"/>
</dbReference>
<dbReference type="CDD" id="cd13969">
    <property type="entry name" value="ADCK1-like"/>
    <property type="match status" value="1"/>
</dbReference>
<sequence>MIARRWKKVAFYGGGACLVASGLTLRARDYDINSLGLLRLGRAAFTAAKIATHYKTKLYSSNLDPSSTEYNALRSEVHREAAEMLLKLCCKNKGVYIKVGQHLASLDYLVPAEYIKVMKVLHSDAPKSSLKSVYKVLREDLKQEPSEIFEYFEEEPLGTASLAQVHKARLKKDGSLVAVKVQHALVKNNSKADMRAMEILVGVMSSIFEEFNFQWLVDETKLNLPKELDFINEAKNAEKVKELFCGLKWLKIPDVHWDLTTSRILTMEFEEGVQVTNINYINENKIDRMVLSSRLGELYSNMIFKYGFVHSDPHPGNILIKQNEDNKLDIVLLDHGLYASLSEEFRWNYSKFWLSILNRDMAGMKENSKKLGIDDLYLVFICMVTGRTLDAVVGGINKVKYSDAEKEQFVNSVPILLSKIGEILQTVNREMLLILKTNDLLRGIEHSLSVHKRQPSFLIMTKCCVESIYEERLRICQSTVKRCYLQVCKHWTILKLNLYYMFLNVKSKLATE</sequence>
<dbReference type="InterPro" id="IPR000719">
    <property type="entry name" value="Prot_kinase_dom"/>
</dbReference>
<organism evidence="3 5">
    <name type="scientific">Polyplax serrata</name>
    <name type="common">Common mouse louse</name>
    <dbReference type="NCBI Taxonomy" id="468196"/>
    <lineage>
        <taxon>Eukaryota</taxon>
        <taxon>Metazoa</taxon>
        <taxon>Ecdysozoa</taxon>
        <taxon>Arthropoda</taxon>
        <taxon>Hexapoda</taxon>
        <taxon>Insecta</taxon>
        <taxon>Pterygota</taxon>
        <taxon>Neoptera</taxon>
        <taxon>Paraneoptera</taxon>
        <taxon>Psocodea</taxon>
        <taxon>Troctomorpha</taxon>
        <taxon>Phthiraptera</taxon>
        <taxon>Anoplura</taxon>
        <taxon>Polyplacidae</taxon>
        <taxon>Polyplax</taxon>
    </lineage>
</organism>
<dbReference type="EMBL" id="JAWJWF010000001">
    <property type="protein sequence ID" value="KAK6640995.1"/>
    <property type="molecule type" value="Genomic_DNA"/>
</dbReference>
<evidence type="ECO:0000313" key="3">
    <source>
        <dbReference type="EMBL" id="KAK6640995.1"/>
    </source>
</evidence>
<dbReference type="InterPro" id="IPR004147">
    <property type="entry name" value="ABC1_dom"/>
</dbReference>
<gene>
    <name evidence="3" type="ORF">RUM44_012694</name>
    <name evidence="4" type="ORF">RUM44_012700</name>
</gene>
<evidence type="ECO:0000313" key="5">
    <source>
        <dbReference type="Proteomes" id="UP001359485"/>
    </source>
</evidence>
<name>A0ABR1BC31_POLSC</name>
<evidence type="ECO:0000256" key="1">
    <source>
        <dbReference type="ARBA" id="ARBA00009670"/>
    </source>
</evidence>
<keyword evidence="5" id="KW-1185">Reference proteome</keyword>
<dbReference type="PROSITE" id="PS50011">
    <property type="entry name" value="PROTEIN_KINASE_DOM"/>
    <property type="match status" value="1"/>
</dbReference>
<dbReference type="Proteomes" id="UP001359485">
    <property type="component" value="Unassembled WGS sequence"/>
</dbReference>
<dbReference type="Pfam" id="PF03109">
    <property type="entry name" value="ABC1"/>
    <property type="match status" value="1"/>
</dbReference>
<dbReference type="InterPro" id="IPR051130">
    <property type="entry name" value="Mito_struct-func_regulator"/>
</dbReference>
<dbReference type="SUPFAM" id="SSF56112">
    <property type="entry name" value="Protein kinase-like (PK-like)"/>
    <property type="match status" value="1"/>
</dbReference>
<accession>A0ABR1BC31</accession>
<dbReference type="PANTHER" id="PTHR43173:SF19">
    <property type="entry name" value="AARF DOMAIN-CONTAINING PROTEIN KINASE 1"/>
    <property type="match status" value="1"/>
</dbReference>
<dbReference type="InterPro" id="IPR011009">
    <property type="entry name" value="Kinase-like_dom_sf"/>
</dbReference>
<comment type="similarity">
    <text evidence="1">Belongs to the protein kinase superfamily. ADCK protein kinase family.</text>
</comment>
<dbReference type="EMBL" id="JAWJWF010000001">
    <property type="protein sequence ID" value="KAK6641001.1"/>
    <property type="molecule type" value="Genomic_DNA"/>
</dbReference>
<feature type="domain" description="Protein kinase" evidence="2">
    <location>
        <begin position="151"/>
        <end position="512"/>
    </location>
</feature>